<keyword evidence="2" id="KW-0732">Signal</keyword>
<protein>
    <recommendedName>
        <fullName evidence="5">Lipoprotein</fullName>
    </recommendedName>
</protein>
<organism evidence="3 4">
    <name type="scientific">Bacillus salipaludis</name>
    <dbReference type="NCBI Taxonomy" id="2547811"/>
    <lineage>
        <taxon>Bacteria</taxon>
        <taxon>Bacillati</taxon>
        <taxon>Bacillota</taxon>
        <taxon>Bacilli</taxon>
        <taxon>Bacillales</taxon>
        <taxon>Bacillaceae</taxon>
        <taxon>Bacillus</taxon>
    </lineage>
</organism>
<evidence type="ECO:0008006" key="5">
    <source>
        <dbReference type="Google" id="ProtNLM"/>
    </source>
</evidence>
<evidence type="ECO:0000313" key="4">
    <source>
        <dbReference type="Proteomes" id="UP001623041"/>
    </source>
</evidence>
<gene>
    <name evidence="3" type="ORF">ACJEBI_24505</name>
</gene>
<dbReference type="EMBL" id="JBJHQH010000025">
    <property type="protein sequence ID" value="MFK9094621.1"/>
    <property type="molecule type" value="Genomic_DNA"/>
</dbReference>
<evidence type="ECO:0000256" key="1">
    <source>
        <dbReference type="SAM" id="MobiDB-lite"/>
    </source>
</evidence>
<dbReference type="PROSITE" id="PS51257">
    <property type="entry name" value="PROKAR_LIPOPROTEIN"/>
    <property type="match status" value="1"/>
</dbReference>
<evidence type="ECO:0000256" key="2">
    <source>
        <dbReference type="SAM" id="SignalP"/>
    </source>
</evidence>
<feature type="signal peptide" evidence="2">
    <location>
        <begin position="1"/>
        <end position="23"/>
    </location>
</feature>
<sequence length="62" mass="6629">MKDFKKWLFALMSAMMVLGAATACSNASTDPNDTDTEQTDDGTQTDTEDGSETEDNSSESGQ</sequence>
<dbReference type="RefSeq" id="WP_406583085.1">
    <property type="nucleotide sequence ID" value="NZ_JBJHQH010000025.1"/>
</dbReference>
<comment type="caution">
    <text evidence="3">The sequence shown here is derived from an EMBL/GenBank/DDBJ whole genome shotgun (WGS) entry which is preliminary data.</text>
</comment>
<feature type="compositionally biased region" description="Acidic residues" evidence="1">
    <location>
        <begin position="46"/>
        <end position="62"/>
    </location>
</feature>
<feature type="chain" id="PRO_5046127784" description="Lipoprotein" evidence="2">
    <location>
        <begin position="24"/>
        <end position="62"/>
    </location>
</feature>
<dbReference type="Proteomes" id="UP001623041">
    <property type="component" value="Unassembled WGS sequence"/>
</dbReference>
<accession>A0ABW8RM63</accession>
<evidence type="ECO:0000313" key="3">
    <source>
        <dbReference type="EMBL" id="MFK9094621.1"/>
    </source>
</evidence>
<keyword evidence="4" id="KW-1185">Reference proteome</keyword>
<reference evidence="3 4" key="1">
    <citation type="submission" date="2024-11" db="EMBL/GenBank/DDBJ databases">
        <authorList>
            <person name="Lucas J.A."/>
        </authorList>
    </citation>
    <scope>NUCLEOTIDE SEQUENCE [LARGE SCALE GENOMIC DNA]</scope>
    <source>
        <strain evidence="3 4">Z 5.4</strain>
    </source>
</reference>
<name>A0ABW8RM63_9BACI</name>
<feature type="region of interest" description="Disordered" evidence="1">
    <location>
        <begin position="24"/>
        <end position="62"/>
    </location>
</feature>
<proteinExistence type="predicted"/>